<keyword evidence="2" id="KW-0119">Carbohydrate metabolism</keyword>
<dbReference type="PANTHER" id="PTHR10088">
    <property type="entry name" value="GLUCOKINASE REGULATORY PROTEIN"/>
    <property type="match status" value="1"/>
</dbReference>
<feature type="domain" description="SIS" evidence="3">
    <location>
        <begin position="52"/>
        <end position="213"/>
    </location>
</feature>
<dbReference type="PANTHER" id="PTHR10088:SF4">
    <property type="entry name" value="GLUCOKINASE REGULATORY PROTEIN"/>
    <property type="match status" value="1"/>
</dbReference>
<dbReference type="GO" id="GO:0009254">
    <property type="term" value="P:peptidoglycan turnover"/>
    <property type="evidence" value="ECO:0007669"/>
    <property type="project" value="TreeGrafter"/>
</dbReference>
<evidence type="ECO:0000256" key="2">
    <source>
        <dbReference type="ARBA" id="ARBA00023277"/>
    </source>
</evidence>
<dbReference type="GO" id="GO:0016835">
    <property type="term" value="F:carbon-oxygen lyase activity"/>
    <property type="evidence" value="ECO:0007669"/>
    <property type="project" value="InterPro"/>
</dbReference>
<dbReference type="Pfam" id="PF13580">
    <property type="entry name" value="SIS_2"/>
    <property type="match status" value="1"/>
</dbReference>
<dbReference type="InterPro" id="IPR001347">
    <property type="entry name" value="SIS_dom"/>
</dbReference>
<keyword evidence="1 4" id="KW-0456">Lyase</keyword>
<evidence type="ECO:0000313" key="5">
    <source>
        <dbReference type="Proteomes" id="UP000220836"/>
    </source>
</evidence>
<dbReference type="NCBIfam" id="NF003915">
    <property type="entry name" value="PRK05441.1"/>
    <property type="match status" value="1"/>
</dbReference>
<dbReference type="Gene3D" id="1.10.8.1080">
    <property type="match status" value="1"/>
</dbReference>
<dbReference type="InterPro" id="IPR005488">
    <property type="entry name" value="Etherase_MurQ"/>
</dbReference>
<organism evidence="4 5">
    <name type="scientific">Pelagimonas varians</name>
    <dbReference type="NCBI Taxonomy" id="696760"/>
    <lineage>
        <taxon>Bacteria</taxon>
        <taxon>Pseudomonadati</taxon>
        <taxon>Pseudomonadota</taxon>
        <taxon>Alphaproteobacteria</taxon>
        <taxon>Rhodobacterales</taxon>
        <taxon>Roseobacteraceae</taxon>
        <taxon>Pelagimonas</taxon>
    </lineage>
</organism>
<keyword evidence="5" id="KW-1185">Reference proteome</keyword>
<dbReference type="PROSITE" id="PS51464">
    <property type="entry name" value="SIS"/>
    <property type="match status" value="1"/>
</dbReference>
<dbReference type="CDD" id="cd05007">
    <property type="entry name" value="SIS_Etherase"/>
    <property type="match status" value="1"/>
</dbReference>
<evidence type="ECO:0000259" key="3">
    <source>
        <dbReference type="PROSITE" id="PS51464"/>
    </source>
</evidence>
<evidence type="ECO:0000256" key="1">
    <source>
        <dbReference type="ARBA" id="ARBA00023239"/>
    </source>
</evidence>
<dbReference type="AlphaFoldDB" id="A0A238KJQ8"/>
<reference evidence="4 5" key="1">
    <citation type="submission" date="2017-05" db="EMBL/GenBank/DDBJ databases">
        <authorList>
            <person name="Song R."/>
            <person name="Chenine A.L."/>
            <person name="Ruprecht R.M."/>
        </authorList>
    </citation>
    <scope>NUCLEOTIDE SEQUENCE [LARGE SCALE GENOMIC DNA]</scope>
    <source>
        <strain evidence="4 5">CECT 8663</strain>
    </source>
</reference>
<dbReference type="EMBL" id="FXYH01000008">
    <property type="protein sequence ID" value="SMX42948.1"/>
    <property type="molecule type" value="Genomic_DNA"/>
</dbReference>
<dbReference type="Gene3D" id="3.40.50.10490">
    <property type="entry name" value="Glucose-6-phosphate isomerase like protein, domain 1"/>
    <property type="match status" value="1"/>
</dbReference>
<sequence length="307" mass="31196">MTPTTEQIHPQALALDVQTLDAAVMAICDAQVQAAGVVARCTAQLQAGGVAMAEAIRSDGKLYYVAAGSSGLMAAADAMELGGTFGIPSRQIEILMAGGVPSTAHMPGDVEDEVAQLSVALAGLQSRDCLIAVTASGSTPYTLRAAKIAQSVGATVIGIANNPNAVLFDLSTHAVALQTPPEVLSGSTRLGAGTAQKIALNALSTLMGVALGHVYQGMMVNLKADNIKLRERARGIVCRITQVDEAAATSALARADGDVKTACLLSLGAQTPELAHAALGAAEGHLGRAMSGLNLHIIKTEKLGVTL</sequence>
<protein>
    <submittedName>
        <fullName evidence="4">N-acetylmuramic acid 6-phosphate etherase</fullName>
        <ecNumber evidence="4">4.2.1.126</ecNumber>
    </submittedName>
</protein>
<evidence type="ECO:0000313" key="4">
    <source>
        <dbReference type="EMBL" id="SMX42948.1"/>
    </source>
</evidence>
<proteinExistence type="predicted"/>
<accession>A0A238KJQ8</accession>
<dbReference type="InterPro" id="IPR046348">
    <property type="entry name" value="SIS_dom_sf"/>
</dbReference>
<dbReference type="GO" id="GO:0046348">
    <property type="term" value="P:amino sugar catabolic process"/>
    <property type="evidence" value="ECO:0007669"/>
    <property type="project" value="InterPro"/>
</dbReference>
<dbReference type="EC" id="4.2.1.126" evidence="4"/>
<dbReference type="GO" id="GO:0016803">
    <property type="term" value="F:ether hydrolase activity"/>
    <property type="evidence" value="ECO:0007669"/>
    <property type="project" value="TreeGrafter"/>
</dbReference>
<dbReference type="SUPFAM" id="SSF53697">
    <property type="entry name" value="SIS domain"/>
    <property type="match status" value="1"/>
</dbReference>
<gene>
    <name evidence="4" type="primary">murQ</name>
    <name evidence="4" type="ORF">PEV8663_02545</name>
</gene>
<dbReference type="RefSeq" id="WP_245910801.1">
    <property type="nucleotide sequence ID" value="NZ_FXYH01000008.1"/>
</dbReference>
<dbReference type="GO" id="GO:0097367">
    <property type="term" value="F:carbohydrate derivative binding"/>
    <property type="evidence" value="ECO:0007669"/>
    <property type="project" value="InterPro"/>
</dbReference>
<name>A0A238KJQ8_9RHOB</name>
<dbReference type="InterPro" id="IPR040190">
    <property type="entry name" value="MURQ/GCKR"/>
</dbReference>
<dbReference type="Proteomes" id="UP000220836">
    <property type="component" value="Unassembled WGS sequence"/>
</dbReference>